<dbReference type="GO" id="GO:0031505">
    <property type="term" value="P:fungal-type cell wall organization"/>
    <property type="evidence" value="ECO:0007669"/>
    <property type="project" value="TreeGrafter"/>
</dbReference>
<sequence length="401" mass="40574">MSASKLFISALMASGLAMVAADDTCSGGAKISSQSDADALGSCSTYTGDITISNQVQTPLTFNGIKKVTGDFTANGAVNITSISAPLLSEIGGHFSLISINALTSLSMPTLISVGDITFKALANLQGLDFTKGVNTAGSVSITNTGLTSLQGIELNSVGQLDLTANDYLTEVNVNNMKNISGPLTISNNNNKLTIDFPNLVTAKDMTFRNTSSISVPSLANLTGALGLYGNFISNFSAPNLTSCTDVGLDSNGHLETLSLPQLTTLSGGLAISNNGKLESIDLPKLSHVDGAIDLTGSFTNVSFPALKYVHGGFNAQSTANFSCDDIEAEKEAIHGSFNCTSTATPTTIDGSSGSNDTSGGSGTSSGSSGSATSSGAAVAGFVVPSMGLTAVLGGLLSLLM</sequence>
<evidence type="ECO:0000256" key="6">
    <source>
        <dbReference type="SAM" id="SignalP"/>
    </source>
</evidence>
<evidence type="ECO:0000313" key="7">
    <source>
        <dbReference type="EMBL" id="CRG85514.1"/>
    </source>
</evidence>
<dbReference type="InterPro" id="IPR051648">
    <property type="entry name" value="CWI-Assembly_Regulator"/>
</dbReference>
<dbReference type="STRING" id="28573.A0A0U1LQ81"/>
<dbReference type="SUPFAM" id="SSF52058">
    <property type="entry name" value="L domain-like"/>
    <property type="match status" value="2"/>
</dbReference>
<feature type="region of interest" description="Disordered" evidence="4">
    <location>
        <begin position="345"/>
        <end position="370"/>
    </location>
</feature>
<dbReference type="GO" id="GO:0009277">
    <property type="term" value="C:fungal-type cell wall"/>
    <property type="evidence" value="ECO:0007669"/>
    <property type="project" value="TreeGrafter"/>
</dbReference>
<keyword evidence="3" id="KW-0325">Glycoprotein</keyword>
<feature type="chain" id="PRO_5006711154" evidence="6">
    <location>
        <begin position="22"/>
        <end position="401"/>
    </location>
</feature>
<gene>
    <name evidence="7" type="ORF">PISL3812_02566</name>
</gene>
<evidence type="ECO:0000256" key="5">
    <source>
        <dbReference type="SAM" id="Phobius"/>
    </source>
</evidence>
<dbReference type="GO" id="GO:0009986">
    <property type="term" value="C:cell surface"/>
    <property type="evidence" value="ECO:0007669"/>
    <property type="project" value="TreeGrafter"/>
</dbReference>
<dbReference type="Proteomes" id="UP000054383">
    <property type="component" value="Unassembled WGS sequence"/>
</dbReference>
<keyword evidence="5" id="KW-0472">Membrane</keyword>
<feature type="compositionally biased region" description="Low complexity" evidence="4">
    <location>
        <begin position="351"/>
        <end position="370"/>
    </location>
</feature>
<keyword evidence="5" id="KW-1133">Transmembrane helix</keyword>
<feature type="transmembrane region" description="Helical" evidence="5">
    <location>
        <begin position="378"/>
        <end position="400"/>
    </location>
</feature>
<comment type="subcellular location">
    <subcellularLocation>
        <location evidence="1">Cell envelope</location>
    </subcellularLocation>
</comment>
<feature type="signal peptide" evidence="6">
    <location>
        <begin position="1"/>
        <end position="21"/>
    </location>
</feature>
<dbReference type="OrthoDB" id="536881at2759"/>
<keyword evidence="2 6" id="KW-0732">Signal</keyword>
<evidence type="ECO:0000256" key="2">
    <source>
        <dbReference type="ARBA" id="ARBA00022729"/>
    </source>
</evidence>
<dbReference type="OMA" id="WANNITF"/>
<evidence type="ECO:0000256" key="4">
    <source>
        <dbReference type="SAM" id="MobiDB-lite"/>
    </source>
</evidence>
<dbReference type="Gene3D" id="3.80.10.10">
    <property type="entry name" value="Ribonuclease Inhibitor"/>
    <property type="match status" value="1"/>
</dbReference>
<reference evidence="7 8" key="1">
    <citation type="submission" date="2015-04" db="EMBL/GenBank/DDBJ databases">
        <authorList>
            <person name="Syromyatnikov M.Y."/>
            <person name="Popov V.N."/>
        </authorList>
    </citation>
    <scope>NUCLEOTIDE SEQUENCE [LARGE SCALE GENOMIC DNA]</scope>
    <source>
        <strain evidence="7">WF-38-12</strain>
    </source>
</reference>
<organism evidence="7 8">
    <name type="scientific">Talaromyces islandicus</name>
    <name type="common">Penicillium islandicum</name>
    <dbReference type="NCBI Taxonomy" id="28573"/>
    <lineage>
        <taxon>Eukaryota</taxon>
        <taxon>Fungi</taxon>
        <taxon>Dikarya</taxon>
        <taxon>Ascomycota</taxon>
        <taxon>Pezizomycotina</taxon>
        <taxon>Eurotiomycetes</taxon>
        <taxon>Eurotiomycetidae</taxon>
        <taxon>Eurotiales</taxon>
        <taxon>Trichocomaceae</taxon>
        <taxon>Talaromyces</taxon>
        <taxon>Talaromyces sect. Islandici</taxon>
    </lineage>
</organism>
<dbReference type="InterPro" id="IPR032675">
    <property type="entry name" value="LRR_dom_sf"/>
</dbReference>
<protein>
    <submittedName>
        <fullName evidence="7">Protein ecm33</fullName>
    </submittedName>
</protein>
<dbReference type="PANTHER" id="PTHR31018:SF3">
    <property type="entry name" value="RECEPTOR PROTEIN-TYROSINE KINASE"/>
    <property type="match status" value="1"/>
</dbReference>
<evidence type="ECO:0000256" key="1">
    <source>
        <dbReference type="ARBA" id="ARBA00004196"/>
    </source>
</evidence>
<dbReference type="AlphaFoldDB" id="A0A0U1LQ81"/>
<keyword evidence="8" id="KW-1185">Reference proteome</keyword>
<name>A0A0U1LQ81_TALIS</name>
<evidence type="ECO:0000313" key="8">
    <source>
        <dbReference type="Proteomes" id="UP000054383"/>
    </source>
</evidence>
<dbReference type="PANTHER" id="PTHR31018">
    <property type="entry name" value="SPORULATION-SPECIFIC PROTEIN-RELATED"/>
    <property type="match status" value="1"/>
</dbReference>
<dbReference type="EMBL" id="CVMT01000002">
    <property type="protein sequence ID" value="CRG85514.1"/>
    <property type="molecule type" value="Genomic_DNA"/>
</dbReference>
<keyword evidence="5" id="KW-0812">Transmembrane</keyword>
<dbReference type="GO" id="GO:0005886">
    <property type="term" value="C:plasma membrane"/>
    <property type="evidence" value="ECO:0007669"/>
    <property type="project" value="TreeGrafter"/>
</dbReference>
<accession>A0A0U1LQ81</accession>
<evidence type="ECO:0000256" key="3">
    <source>
        <dbReference type="ARBA" id="ARBA00023180"/>
    </source>
</evidence>
<proteinExistence type="predicted"/>